<organism evidence="2 3">
    <name type="scientific">Oikopleura dioica</name>
    <name type="common">Tunicate</name>
    <dbReference type="NCBI Taxonomy" id="34765"/>
    <lineage>
        <taxon>Eukaryota</taxon>
        <taxon>Metazoa</taxon>
        <taxon>Chordata</taxon>
        <taxon>Tunicata</taxon>
        <taxon>Appendicularia</taxon>
        <taxon>Copelata</taxon>
        <taxon>Oikopleuridae</taxon>
        <taxon>Oikopleura</taxon>
    </lineage>
</organism>
<evidence type="ECO:0000256" key="1">
    <source>
        <dbReference type="SAM" id="SignalP"/>
    </source>
</evidence>
<dbReference type="CDD" id="cd23539">
    <property type="entry name" value="TFP_LU_ECD_CinHb4_like"/>
    <property type="match status" value="1"/>
</dbReference>
<dbReference type="Proteomes" id="UP001158576">
    <property type="component" value="Chromosome PAR"/>
</dbReference>
<sequence>MKIFALLSAAVFGQTTDPPTSAPPATITLGTTVTAPEAFACLTCNANNVADCIANGTMVECQDSQTSCAVTMRKRRGKTYFVQAGCKALDACLVNKSQNNRGPWKLQECKPYNNKKIENSVCRQCCDGAPECVQNTFFNADGTDGIQKRATWINDYVSQDD</sequence>
<reference evidence="2 3" key="1">
    <citation type="submission" date="2021-04" db="EMBL/GenBank/DDBJ databases">
        <authorList>
            <person name="Bliznina A."/>
        </authorList>
    </citation>
    <scope>NUCLEOTIDE SEQUENCE [LARGE SCALE GENOMIC DNA]</scope>
</reference>
<keyword evidence="1" id="KW-0732">Signal</keyword>
<keyword evidence="3" id="KW-1185">Reference proteome</keyword>
<feature type="chain" id="PRO_5046218303" evidence="1">
    <location>
        <begin position="16"/>
        <end position="161"/>
    </location>
</feature>
<dbReference type="EMBL" id="OU015568">
    <property type="protein sequence ID" value="CAG5084607.1"/>
    <property type="molecule type" value="Genomic_DNA"/>
</dbReference>
<gene>
    <name evidence="2" type="ORF">OKIOD_LOCUS2247</name>
</gene>
<evidence type="ECO:0000313" key="3">
    <source>
        <dbReference type="Proteomes" id="UP001158576"/>
    </source>
</evidence>
<feature type="signal peptide" evidence="1">
    <location>
        <begin position="1"/>
        <end position="15"/>
    </location>
</feature>
<evidence type="ECO:0000313" key="2">
    <source>
        <dbReference type="EMBL" id="CAG5084607.1"/>
    </source>
</evidence>
<accession>A0ABN7RRS9</accession>
<proteinExistence type="predicted"/>
<protein>
    <submittedName>
        <fullName evidence="2">Oidioi.mRNA.OKI2018_I69.PAR.g10689.t1.cds</fullName>
    </submittedName>
</protein>
<name>A0ABN7RRS9_OIKDI</name>